<dbReference type="AlphaFoldDB" id="A0A1D8AST1"/>
<evidence type="ECO:0000313" key="2">
    <source>
        <dbReference type="Proteomes" id="UP000095228"/>
    </source>
</evidence>
<dbReference type="EMBL" id="CP016094">
    <property type="protein sequence ID" value="AOS43954.1"/>
    <property type="molecule type" value="Genomic_DNA"/>
</dbReference>
<dbReference type="RefSeq" id="WP_157772224.1">
    <property type="nucleotide sequence ID" value="NZ_CP016094.1"/>
</dbReference>
<dbReference type="KEGG" id="obg:Verru16b_01014"/>
<dbReference type="Proteomes" id="UP000095228">
    <property type="component" value="Chromosome"/>
</dbReference>
<organism evidence="1 2">
    <name type="scientific">Lacunisphaera limnophila</name>
    <dbReference type="NCBI Taxonomy" id="1838286"/>
    <lineage>
        <taxon>Bacteria</taxon>
        <taxon>Pseudomonadati</taxon>
        <taxon>Verrucomicrobiota</taxon>
        <taxon>Opitutia</taxon>
        <taxon>Opitutales</taxon>
        <taxon>Opitutaceae</taxon>
        <taxon>Lacunisphaera</taxon>
    </lineage>
</organism>
<gene>
    <name evidence="1" type="ORF">Verru16b_01014</name>
</gene>
<sequence length="211" mass="23973">MKSLRPALALILIAVVAGFLAWGYRQFDRGATIPLIDRNDPVYADVLVHLDRRALFTLTGLPNRSLEDVSAERLQVVQQLSRARLSQAVYEASIARVQSRAGQAVRIEVDPYRWAGRKLERQVMHECSSRDDAEQQRRIRNFFMDFGTPRQVLTVTTRTEQIDGSPLAVYSIRHDFGGWNVIPMSVGSLLPASHLVLYAPFQQWFPVPDQQ</sequence>
<accession>A0A1D8AST1</accession>
<reference evidence="1 2" key="1">
    <citation type="submission" date="2016-06" db="EMBL/GenBank/DDBJ databases">
        <title>Three novel species with peptidoglycan cell walls form the new genus Lacunisphaera gen. nov. in the family Opitutaceae of the verrucomicrobial subdivision 4.</title>
        <authorList>
            <person name="Rast P."/>
            <person name="Gloeckner I."/>
            <person name="Jogler M."/>
            <person name="Boedeker C."/>
            <person name="Jeske O."/>
            <person name="Wiegand S."/>
            <person name="Reinhardt R."/>
            <person name="Schumann P."/>
            <person name="Rohde M."/>
            <person name="Spring S."/>
            <person name="Gloeckner F.O."/>
            <person name="Jogler C."/>
        </authorList>
    </citation>
    <scope>NUCLEOTIDE SEQUENCE [LARGE SCALE GENOMIC DNA]</scope>
    <source>
        <strain evidence="1 2">IG16b</strain>
    </source>
</reference>
<proteinExistence type="predicted"/>
<dbReference type="STRING" id="1838286.Verru16b_01014"/>
<keyword evidence="2" id="KW-1185">Reference proteome</keyword>
<name>A0A1D8AST1_9BACT</name>
<evidence type="ECO:0000313" key="1">
    <source>
        <dbReference type="EMBL" id="AOS43954.1"/>
    </source>
</evidence>
<protein>
    <submittedName>
        <fullName evidence="1">Uncharacterized protein</fullName>
    </submittedName>
</protein>